<organism evidence="2 3">
    <name type="scientific">Rhodobium orientis</name>
    <dbReference type="NCBI Taxonomy" id="34017"/>
    <lineage>
        <taxon>Bacteria</taxon>
        <taxon>Pseudomonadati</taxon>
        <taxon>Pseudomonadota</taxon>
        <taxon>Alphaproteobacteria</taxon>
        <taxon>Hyphomicrobiales</taxon>
        <taxon>Rhodobiaceae</taxon>
        <taxon>Rhodobium</taxon>
    </lineage>
</organism>
<keyword evidence="3" id="KW-1185">Reference proteome</keyword>
<dbReference type="EMBL" id="NPEV01000015">
    <property type="protein sequence ID" value="RAI27686.1"/>
    <property type="molecule type" value="Genomic_DNA"/>
</dbReference>
<dbReference type="InterPro" id="IPR008719">
    <property type="entry name" value="N2O_reductase_NosL"/>
</dbReference>
<dbReference type="AlphaFoldDB" id="A0A327JQ29"/>
<sequence length="189" mass="21202">MPPRPRPGVSRETRRRATPMSEQAVSLVRSLALVVLVPLLLAGCFGEPETGPVKIRYGRDICDFCRMIISDPRFAAQIRGGPKHKAYKFDDIGDGIHFLEQQEWKDDPKVEFYVMNSEDAETWLDAYKAHYVRGQPTPMDYGYAAVPDAREDAFTYNEMAEKVREAGPSSRCLPQSGPAITPITQQPQG</sequence>
<dbReference type="Proteomes" id="UP000249299">
    <property type="component" value="Unassembled WGS sequence"/>
</dbReference>
<evidence type="ECO:0000313" key="2">
    <source>
        <dbReference type="EMBL" id="RAI27686.1"/>
    </source>
</evidence>
<dbReference type="SUPFAM" id="SSF160387">
    <property type="entry name" value="NosL/MerB-like"/>
    <property type="match status" value="1"/>
</dbReference>
<evidence type="ECO:0000313" key="3">
    <source>
        <dbReference type="Proteomes" id="UP000249299"/>
    </source>
</evidence>
<feature type="region of interest" description="Disordered" evidence="1">
    <location>
        <begin position="165"/>
        <end position="189"/>
    </location>
</feature>
<accession>A0A327JQ29</accession>
<comment type="caution">
    <text evidence="2">The sequence shown here is derived from an EMBL/GenBank/DDBJ whole genome shotgun (WGS) entry which is preliminary data.</text>
</comment>
<name>A0A327JQ29_9HYPH</name>
<dbReference type="OrthoDB" id="8560674at2"/>
<reference evidence="2 3" key="1">
    <citation type="submission" date="2017-07" db="EMBL/GenBank/DDBJ databases">
        <title>Draft Genome Sequences of Select Purple Nonsulfur Bacteria.</title>
        <authorList>
            <person name="Lasarre B."/>
            <person name="Mckinlay J.B."/>
        </authorList>
    </citation>
    <scope>NUCLEOTIDE SEQUENCE [LARGE SCALE GENOMIC DNA]</scope>
    <source>
        <strain evidence="2 3">DSM 11290</strain>
    </source>
</reference>
<dbReference type="Pfam" id="PF05573">
    <property type="entry name" value="NosL"/>
    <property type="match status" value="1"/>
</dbReference>
<protein>
    <submittedName>
        <fullName evidence="2">Uncharacterized protein</fullName>
    </submittedName>
</protein>
<evidence type="ECO:0000256" key="1">
    <source>
        <dbReference type="SAM" id="MobiDB-lite"/>
    </source>
</evidence>
<gene>
    <name evidence="2" type="ORF">CH339_09045</name>
</gene>
<proteinExistence type="predicted"/>